<dbReference type="Proteomes" id="UP000530514">
    <property type="component" value="Unassembled WGS sequence"/>
</dbReference>
<gene>
    <name evidence="3" type="ORF">H1164_10895</name>
</gene>
<protein>
    <recommendedName>
        <fullName evidence="5">Spore germination protein GerPC</fullName>
    </recommendedName>
</protein>
<dbReference type="RefSeq" id="WP_052154259.1">
    <property type="nucleotide sequence ID" value="NZ_JACEIP010000015.1"/>
</dbReference>
<dbReference type="Pfam" id="PF10737">
    <property type="entry name" value="GerPC"/>
    <property type="match status" value="1"/>
</dbReference>
<feature type="region of interest" description="Disordered" evidence="2">
    <location>
        <begin position="87"/>
        <end position="114"/>
    </location>
</feature>
<comment type="caution">
    <text evidence="3">The sequence shown here is derived from an EMBL/GenBank/DDBJ whole genome shotgun (WGS) entry which is preliminary data.</text>
</comment>
<evidence type="ECO:0000256" key="1">
    <source>
        <dbReference type="SAM" id="Coils"/>
    </source>
</evidence>
<keyword evidence="1" id="KW-0175">Coiled coil</keyword>
<dbReference type="EMBL" id="JACEIP010000015">
    <property type="protein sequence ID" value="MBA4543403.1"/>
    <property type="molecule type" value="Genomic_DNA"/>
</dbReference>
<keyword evidence="4" id="KW-1185">Reference proteome</keyword>
<evidence type="ECO:0008006" key="5">
    <source>
        <dbReference type="Google" id="ProtNLM"/>
    </source>
</evidence>
<evidence type="ECO:0000256" key="2">
    <source>
        <dbReference type="SAM" id="MobiDB-lite"/>
    </source>
</evidence>
<dbReference type="OrthoDB" id="2991331at2"/>
<dbReference type="InterPro" id="IPR019673">
    <property type="entry name" value="Spore_germination_GerPC"/>
</dbReference>
<dbReference type="AlphaFoldDB" id="A0A7W2AIZ0"/>
<sequence>MYGYDPFSYLWQRLEHMEQDLNQLKQQNEELQKLVEKIKPLQVEKIEYKIHELHVQTLSGTLNVGLTATGDDSAVGDIIEQVVEEHRKNLVNEEEGGQDENPGADNPQQHFSSP</sequence>
<feature type="coiled-coil region" evidence="1">
    <location>
        <begin position="14"/>
        <end position="44"/>
    </location>
</feature>
<reference evidence="3 4" key="1">
    <citation type="submission" date="2020-07" db="EMBL/GenBank/DDBJ databases">
        <authorList>
            <person name="Feng H."/>
        </authorList>
    </citation>
    <scope>NUCLEOTIDE SEQUENCE [LARGE SCALE GENOMIC DNA]</scope>
    <source>
        <strain evidence="4">s-11</strain>
    </source>
</reference>
<name>A0A7W2AIZ0_9BACL</name>
<evidence type="ECO:0000313" key="4">
    <source>
        <dbReference type="Proteomes" id="UP000530514"/>
    </source>
</evidence>
<evidence type="ECO:0000313" key="3">
    <source>
        <dbReference type="EMBL" id="MBA4543403.1"/>
    </source>
</evidence>
<accession>A0A7W2AIZ0</accession>
<organism evidence="3 4">
    <name type="scientific">Thermoactinomyces daqus</name>
    <dbReference type="NCBI Taxonomy" id="1329516"/>
    <lineage>
        <taxon>Bacteria</taxon>
        <taxon>Bacillati</taxon>
        <taxon>Bacillota</taxon>
        <taxon>Bacilli</taxon>
        <taxon>Bacillales</taxon>
        <taxon>Thermoactinomycetaceae</taxon>
        <taxon>Thermoactinomyces</taxon>
    </lineage>
</organism>
<proteinExistence type="predicted"/>